<feature type="compositionally biased region" description="Pro residues" evidence="1">
    <location>
        <begin position="83"/>
        <end position="94"/>
    </location>
</feature>
<feature type="compositionally biased region" description="Low complexity" evidence="1">
    <location>
        <begin position="95"/>
        <end position="110"/>
    </location>
</feature>
<dbReference type="AlphaFoldDB" id="A0AAW1WPM3"/>
<feature type="compositionally biased region" description="Low complexity" evidence="1">
    <location>
        <begin position="14"/>
        <end position="28"/>
    </location>
</feature>
<name>A0AAW1WPM3_RUBAR</name>
<reference evidence="2 3" key="1">
    <citation type="journal article" date="2023" name="G3 (Bethesda)">
        <title>A chromosome-length genome assembly and annotation of blackberry (Rubus argutus, cv. 'Hillquist').</title>
        <authorList>
            <person name="Bruna T."/>
            <person name="Aryal R."/>
            <person name="Dudchenko O."/>
            <person name="Sargent D.J."/>
            <person name="Mead D."/>
            <person name="Buti M."/>
            <person name="Cavallini A."/>
            <person name="Hytonen T."/>
            <person name="Andres J."/>
            <person name="Pham M."/>
            <person name="Weisz D."/>
            <person name="Mascagni F."/>
            <person name="Usai G."/>
            <person name="Natali L."/>
            <person name="Bassil N."/>
            <person name="Fernandez G.E."/>
            <person name="Lomsadze A."/>
            <person name="Armour M."/>
            <person name="Olukolu B."/>
            <person name="Poorten T."/>
            <person name="Britton C."/>
            <person name="Davik J."/>
            <person name="Ashrafi H."/>
            <person name="Aiden E.L."/>
            <person name="Borodovsky M."/>
            <person name="Worthington M."/>
        </authorList>
    </citation>
    <scope>NUCLEOTIDE SEQUENCE [LARGE SCALE GENOMIC DNA]</scope>
    <source>
        <strain evidence="2">PI 553951</strain>
    </source>
</reference>
<dbReference type="Proteomes" id="UP001457282">
    <property type="component" value="Unassembled WGS sequence"/>
</dbReference>
<protein>
    <submittedName>
        <fullName evidence="2">Uncharacterized protein</fullName>
    </submittedName>
</protein>
<organism evidence="2 3">
    <name type="scientific">Rubus argutus</name>
    <name type="common">Southern blackberry</name>
    <dbReference type="NCBI Taxonomy" id="59490"/>
    <lineage>
        <taxon>Eukaryota</taxon>
        <taxon>Viridiplantae</taxon>
        <taxon>Streptophyta</taxon>
        <taxon>Embryophyta</taxon>
        <taxon>Tracheophyta</taxon>
        <taxon>Spermatophyta</taxon>
        <taxon>Magnoliopsida</taxon>
        <taxon>eudicotyledons</taxon>
        <taxon>Gunneridae</taxon>
        <taxon>Pentapetalae</taxon>
        <taxon>rosids</taxon>
        <taxon>fabids</taxon>
        <taxon>Rosales</taxon>
        <taxon>Rosaceae</taxon>
        <taxon>Rosoideae</taxon>
        <taxon>Rosoideae incertae sedis</taxon>
        <taxon>Rubus</taxon>
    </lineage>
</organism>
<dbReference type="EMBL" id="JBEDUW010000005">
    <property type="protein sequence ID" value="KAK9926784.1"/>
    <property type="molecule type" value="Genomic_DNA"/>
</dbReference>
<keyword evidence="3" id="KW-1185">Reference proteome</keyword>
<proteinExistence type="predicted"/>
<accession>A0AAW1WPM3</accession>
<evidence type="ECO:0000313" key="3">
    <source>
        <dbReference type="Proteomes" id="UP001457282"/>
    </source>
</evidence>
<gene>
    <name evidence="2" type="ORF">M0R45_023997</name>
</gene>
<feature type="region of interest" description="Disordered" evidence="1">
    <location>
        <begin position="1"/>
        <end position="28"/>
    </location>
</feature>
<comment type="caution">
    <text evidence="2">The sequence shown here is derived from an EMBL/GenBank/DDBJ whole genome shotgun (WGS) entry which is preliminary data.</text>
</comment>
<feature type="region of interest" description="Disordered" evidence="1">
    <location>
        <begin position="59"/>
        <end position="110"/>
    </location>
</feature>
<feature type="compositionally biased region" description="Polar residues" evidence="1">
    <location>
        <begin position="59"/>
        <end position="77"/>
    </location>
</feature>
<evidence type="ECO:0000256" key="1">
    <source>
        <dbReference type="SAM" id="MobiDB-lite"/>
    </source>
</evidence>
<sequence>MDSSSATTMALRASSSYSSSSSSSSFFSVSPTQKLKSLPFKFQPFRHQYLFKSLKCIQSPPSDSSNPLVQTPKSPSFSCSAATPPPLPPPPPPSSSCRSTSTASYPNSNP</sequence>
<evidence type="ECO:0000313" key="2">
    <source>
        <dbReference type="EMBL" id="KAK9926784.1"/>
    </source>
</evidence>